<dbReference type="Proteomes" id="UP000294558">
    <property type="component" value="Unassembled WGS sequence"/>
</dbReference>
<evidence type="ECO:0000259" key="2">
    <source>
        <dbReference type="PROSITE" id="PS50994"/>
    </source>
</evidence>
<organism evidence="4 5">
    <name type="scientific">Ilumatobacter fluminis</name>
    <dbReference type="NCBI Taxonomy" id="467091"/>
    <lineage>
        <taxon>Bacteria</taxon>
        <taxon>Bacillati</taxon>
        <taxon>Actinomycetota</taxon>
        <taxon>Acidimicrobiia</taxon>
        <taxon>Acidimicrobiales</taxon>
        <taxon>Ilumatobacteraceae</taxon>
        <taxon>Ilumatobacter</taxon>
    </lineage>
</organism>
<dbReference type="PANTHER" id="PTHR10948">
    <property type="entry name" value="TRANSPOSASE"/>
    <property type="match status" value="1"/>
</dbReference>
<reference evidence="4 5" key="1">
    <citation type="submission" date="2019-03" db="EMBL/GenBank/DDBJ databases">
        <title>Sequencing the genomes of 1000 actinobacteria strains.</title>
        <authorList>
            <person name="Klenk H.-P."/>
        </authorList>
    </citation>
    <scope>NUCLEOTIDE SEQUENCE [LARGE SCALE GENOMIC DNA]</scope>
    <source>
        <strain evidence="4 5">DSM 18936</strain>
    </source>
</reference>
<protein>
    <submittedName>
        <fullName evidence="4">IS30 family transposase</fullName>
    </submittedName>
</protein>
<dbReference type="Pfam" id="PF00665">
    <property type="entry name" value="rve"/>
    <property type="match status" value="1"/>
</dbReference>
<dbReference type="InterPro" id="IPR012337">
    <property type="entry name" value="RNaseH-like_sf"/>
</dbReference>
<dbReference type="GO" id="GO:0005829">
    <property type="term" value="C:cytosol"/>
    <property type="evidence" value="ECO:0007669"/>
    <property type="project" value="TreeGrafter"/>
</dbReference>
<dbReference type="GO" id="GO:0006310">
    <property type="term" value="P:DNA recombination"/>
    <property type="evidence" value="ECO:0007669"/>
    <property type="project" value="UniProtKB-KW"/>
</dbReference>
<sequence length="382" mass="43531">MPRQRVADEVRCWVWLLVADGHTQAGVARRFGLSSTTVRRIAHDPEVEKQVRDTSVSRLTLTDREEISRGIVEGVSNAEIARRIDRHRSTVGREINNNGGRDEYRAVAAHLAAQQRAKRPKLFKFEQFPLLAMVVACWLDLEQWSPEQISARLVLEFPDDETMRVSPETIYRALYVHGRGGLRKELAACLRTQRQHRRARPVTARNRDQSSIPDLVSIAERPDDIEDRLVPGHWEGDLIMGRNNGSQVGTLVERTTGLVMLSKLGTKQADHVADAIAARVRTLPAVLQGTLTWDRGTEMAAHRRFTMATDMKVYFCDPHAPWQRGSNENINGLLRQYLPRDSDLSQFSQEQLDAIAHKLNNRPRKRHSFLTPLEVFDQLVLH</sequence>
<dbReference type="RefSeq" id="WP_133867369.1">
    <property type="nucleotide sequence ID" value="NZ_SOAU01000001.1"/>
</dbReference>
<name>A0A4R7I2A3_9ACTN</name>
<proteinExistence type="predicted"/>
<dbReference type="PANTHER" id="PTHR10948:SF23">
    <property type="entry name" value="TRANSPOSASE INSI FOR INSERTION SEQUENCE ELEMENT IS30A-RELATED"/>
    <property type="match status" value="1"/>
</dbReference>
<dbReference type="GO" id="GO:0015074">
    <property type="term" value="P:DNA integration"/>
    <property type="evidence" value="ECO:0007669"/>
    <property type="project" value="InterPro"/>
</dbReference>
<accession>A0A4R7I2A3</accession>
<dbReference type="GO" id="GO:0032196">
    <property type="term" value="P:transposition"/>
    <property type="evidence" value="ECO:0007669"/>
    <property type="project" value="TreeGrafter"/>
</dbReference>
<dbReference type="EMBL" id="SOAU01000001">
    <property type="protein sequence ID" value="TDT17727.1"/>
    <property type="molecule type" value="Genomic_DNA"/>
</dbReference>
<dbReference type="InterPro" id="IPR051917">
    <property type="entry name" value="Transposase-Integrase"/>
</dbReference>
<evidence type="ECO:0000256" key="1">
    <source>
        <dbReference type="ARBA" id="ARBA00023172"/>
    </source>
</evidence>
<dbReference type="Pfam" id="PF13936">
    <property type="entry name" value="HTH_38"/>
    <property type="match status" value="1"/>
</dbReference>
<evidence type="ECO:0000313" key="3">
    <source>
        <dbReference type="EMBL" id="TDT14856.1"/>
    </source>
</evidence>
<dbReference type="InterPro" id="IPR001584">
    <property type="entry name" value="Integrase_cat-core"/>
</dbReference>
<keyword evidence="5" id="KW-1185">Reference proteome</keyword>
<dbReference type="GO" id="GO:0003676">
    <property type="term" value="F:nucleic acid binding"/>
    <property type="evidence" value="ECO:0007669"/>
    <property type="project" value="InterPro"/>
</dbReference>
<comment type="caution">
    <text evidence="4">The sequence shown here is derived from an EMBL/GenBank/DDBJ whole genome shotgun (WGS) entry which is preliminary data.</text>
</comment>
<dbReference type="NCBIfam" id="NF033563">
    <property type="entry name" value="transpos_IS30"/>
    <property type="match status" value="1"/>
</dbReference>
<gene>
    <name evidence="3" type="ORF">BDK89_0414</name>
    <name evidence="4" type="ORF">BDK89_3339</name>
</gene>
<evidence type="ECO:0000313" key="5">
    <source>
        <dbReference type="Proteomes" id="UP000294558"/>
    </source>
</evidence>
<dbReference type="PROSITE" id="PS50994">
    <property type="entry name" value="INTEGRASE"/>
    <property type="match status" value="1"/>
</dbReference>
<dbReference type="Gene3D" id="3.30.420.10">
    <property type="entry name" value="Ribonuclease H-like superfamily/Ribonuclease H"/>
    <property type="match status" value="1"/>
</dbReference>
<dbReference type="InterPro" id="IPR025246">
    <property type="entry name" value="IS30-like_HTH"/>
</dbReference>
<dbReference type="SUPFAM" id="SSF53098">
    <property type="entry name" value="Ribonuclease H-like"/>
    <property type="match status" value="1"/>
</dbReference>
<evidence type="ECO:0000313" key="4">
    <source>
        <dbReference type="EMBL" id="TDT17727.1"/>
    </source>
</evidence>
<dbReference type="InterPro" id="IPR053392">
    <property type="entry name" value="Transposase_IS30-like"/>
</dbReference>
<dbReference type="InterPro" id="IPR036397">
    <property type="entry name" value="RNaseH_sf"/>
</dbReference>
<dbReference type="AlphaFoldDB" id="A0A4R7I2A3"/>
<dbReference type="OrthoDB" id="9803231at2"/>
<dbReference type="EMBL" id="SOAU01000001">
    <property type="protein sequence ID" value="TDT14856.1"/>
    <property type="molecule type" value="Genomic_DNA"/>
</dbReference>
<keyword evidence="1" id="KW-0233">DNA recombination</keyword>
<dbReference type="GO" id="GO:0004803">
    <property type="term" value="F:transposase activity"/>
    <property type="evidence" value="ECO:0007669"/>
    <property type="project" value="TreeGrafter"/>
</dbReference>
<feature type="domain" description="Integrase catalytic" evidence="2">
    <location>
        <begin position="218"/>
        <end position="380"/>
    </location>
</feature>